<accession>A0A099EZL5</accession>
<organism evidence="2 3">
    <name type="scientific">Paracoccus halophilus</name>
    <dbReference type="NCBI Taxonomy" id="376733"/>
    <lineage>
        <taxon>Bacteria</taxon>
        <taxon>Pseudomonadati</taxon>
        <taxon>Pseudomonadota</taxon>
        <taxon>Alphaproteobacteria</taxon>
        <taxon>Rhodobacterales</taxon>
        <taxon>Paracoccaceae</taxon>
        <taxon>Paracoccus</taxon>
    </lineage>
</organism>
<dbReference type="EMBL" id="JRKN01000021">
    <property type="protein sequence ID" value="KGJ03418.1"/>
    <property type="molecule type" value="Genomic_DNA"/>
</dbReference>
<evidence type="ECO:0000256" key="1">
    <source>
        <dbReference type="SAM" id="MobiDB-lite"/>
    </source>
</evidence>
<reference evidence="2 3" key="2">
    <citation type="submission" date="2014-10" db="EMBL/GenBank/DDBJ databases">
        <title>Paracoccus sanguinis sp. nov., isolated from clinical specimens of New York State patients.</title>
        <authorList>
            <person name="Mingle L.A."/>
            <person name="Cole J.A."/>
            <person name="Lapierre P."/>
            <person name="Musser K.A."/>
        </authorList>
    </citation>
    <scope>NUCLEOTIDE SEQUENCE [LARGE SCALE GENOMIC DNA]</scope>
    <source>
        <strain evidence="2 3">JCM 14014</strain>
    </source>
</reference>
<proteinExistence type="predicted"/>
<keyword evidence="3" id="KW-1185">Reference proteome</keyword>
<name>A0A099EZL5_9RHOB</name>
<dbReference type="OrthoDB" id="7283066at2"/>
<evidence type="ECO:0000313" key="3">
    <source>
        <dbReference type="Proteomes" id="UP000029846"/>
    </source>
</evidence>
<dbReference type="Proteomes" id="UP000029846">
    <property type="component" value="Unassembled WGS sequence"/>
</dbReference>
<comment type="caution">
    <text evidence="2">The sequence shown here is derived from an EMBL/GenBank/DDBJ whole genome shotgun (WGS) entry which is preliminary data.</text>
</comment>
<dbReference type="STRING" id="376733.SAMN04487972_1218"/>
<feature type="region of interest" description="Disordered" evidence="1">
    <location>
        <begin position="1"/>
        <end position="31"/>
    </location>
</feature>
<gene>
    <name evidence="2" type="ORF">IT41_14050</name>
</gene>
<feature type="compositionally biased region" description="Basic and acidic residues" evidence="1">
    <location>
        <begin position="1"/>
        <end position="12"/>
    </location>
</feature>
<protein>
    <submittedName>
        <fullName evidence="2">Uncharacterized protein</fullName>
    </submittedName>
</protein>
<sequence>MGNMAVKRDRISNKAISPSPGREMGENDPARTDAAIRSIARLIGRQIAREQFERKAQKQHLPSP</sequence>
<dbReference type="eggNOG" id="ENOG50301TJ">
    <property type="taxonomic scope" value="Bacteria"/>
</dbReference>
<reference evidence="2 3" key="1">
    <citation type="submission" date="2014-09" db="EMBL/GenBank/DDBJ databases">
        <authorList>
            <person name="McGinnis J.M."/>
            <person name="Wolfgang W.J."/>
        </authorList>
    </citation>
    <scope>NUCLEOTIDE SEQUENCE [LARGE SCALE GENOMIC DNA]</scope>
    <source>
        <strain evidence="2 3">JCM 14014</strain>
    </source>
</reference>
<evidence type="ECO:0000313" key="2">
    <source>
        <dbReference type="EMBL" id="KGJ03418.1"/>
    </source>
</evidence>
<dbReference type="AlphaFoldDB" id="A0A099EZL5"/>